<dbReference type="GO" id="GO:0006412">
    <property type="term" value="P:translation"/>
    <property type="evidence" value="ECO:0007669"/>
    <property type="project" value="UniProtKB-UniRule"/>
</dbReference>
<keyword evidence="10" id="KW-1185">Reference proteome</keyword>
<keyword evidence="2 7" id="KW-0699">rRNA-binding</keyword>
<feature type="compositionally biased region" description="Basic residues" evidence="8">
    <location>
        <begin position="1"/>
        <end position="19"/>
    </location>
</feature>
<dbReference type="InterPro" id="IPR005484">
    <property type="entry name" value="Ribosomal_uL18_bac/plant/anim"/>
</dbReference>
<dbReference type="RefSeq" id="WP_176066769.1">
    <property type="nucleotide sequence ID" value="NZ_BJTG01000007.1"/>
</dbReference>
<comment type="function">
    <text evidence="7">This is one of the proteins that bind and probably mediate the attachment of the 5S RNA into the large ribosomal subunit, where it forms part of the central protuberance.</text>
</comment>
<dbReference type="SUPFAM" id="SSF53137">
    <property type="entry name" value="Translational machinery components"/>
    <property type="match status" value="1"/>
</dbReference>
<organism evidence="9 10">
    <name type="scientific">Anaeromyxobacter diazotrophicus</name>
    <dbReference type="NCBI Taxonomy" id="2590199"/>
    <lineage>
        <taxon>Bacteria</taxon>
        <taxon>Pseudomonadati</taxon>
        <taxon>Myxococcota</taxon>
        <taxon>Myxococcia</taxon>
        <taxon>Myxococcales</taxon>
        <taxon>Cystobacterineae</taxon>
        <taxon>Anaeromyxobacteraceae</taxon>
        <taxon>Anaeromyxobacter</taxon>
    </lineage>
</organism>
<dbReference type="FunFam" id="3.30.420.100:FF:000001">
    <property type="entry name" value="50S ribosomal protein L18"/>
    <property type="match status" value="1"/>
</dbReference>
<gene>
    <name evidence="7 9" type="primary">rplR</name>
    <name evidence="9" type="ORF">AMYX_30730</name>
</gene>
<keyword evidence="5 7" id="KW-0687">Ribonucleoprotein</keyword>
<dbReference type="GO" id="GO:0003735">
    <property type="term" value="F:structural constituent of ribosome"/>
    <property type="evidence" value="ECO:0007669"/>
    <property type="project" value="InterPro"/>
</dbReference>
<evidence type="ECO:0000256" key="1">
    <source>
        <dbReference type="ARBA" id="ARBA00007116"/>
    </source>
</evidence>
<comment type="similarity">
    <text evidence="1 7">Belongs to the universal ribosomal protein uL18 family.</text>
</comment>
<dbReference type="InterPro" id="IPR057268">
    <property type="entry name" value="Ribosomal_L18"/>
</dbReference>
<dbReference type="Gene3D" id="3.30.420.100">
    <property type="match status" value="1"/>
</dbReference>
<evidence type="ECO:0000256" key="8">
    <source>
        <dbReference type="SAM" id="MobiDB-lite"/>
    </source>
</evidence>
<accession>A0A7I9VPJ4</accession>
<dbReference type="EMBL" id="BJTG01000007">
    <property type="protein sequence ID" value="GEJ58332.1"/>
    <property type="molecule type" value="Genomic_DNA"/>
</dbReference>
<evidence type="ECO:0000256" key="4">
    <source>
        <dbReference type="ARBA" id="ARBA00022980"/>
    </source>
</evidence>
<dbReference type="NCBIfam" id="TIGR00060">
    <property type="entry name" value="L18_bact"/>
    <property type="match status" value="1"/>
</dbReference>
<dbReference type="InterPro" id="IPR004389">
    <property type="entry name" value="Ribosomal_uL18_bac-type"/>
</dbReference>
<dbReference type="GO" id="GO:0022625">
    <property type="term" value="C:cytosolic large ribosomal subunit"/>
    <property type="evidence" value="ECO:0007669"/>
    <property type="project" value="TreeGrafter"/>
</dbReference>
<evidence type="ECO:0000256" key="2">
    <source>
        <dbReference type="ARBA" id="ARBA00022730"/>
    </source>
</evidence>
<evidence type="ECO:0000256" key="3">
    <source>
        <dbReference type="ARBA" id="ARBA00022884"/>
    </source>
</evidence>
<name>A0A7I9VPJ4_9BACT</name>
<comment type="subunit">
    <text evidence="7">Part of the 50S ribosomal subunit; part of the 5S rRNA/L5/L18/L25 subcomplex. Contacts the 5S and 23S rRNAs.</text>
</comment>
<dbReference type="Proteomes" id="UP000503640">
    <property type="component" value="Unassembled WGS sequence"/>
</dbReference>
<evidence type="ECO:0000313" key="9">
    <source>
        <dbReference type="EMBL" id="GEJ58332.1"/>
    </source>
</evidence>
<dbReference type="GO" id="GO:0008097">
    <property type="term" value="F:5S rRNA binding"/>
    <property type="evidence" value="ECO:0007669"/>
    <property type="project" value="TreeGrafter"/>
</dbReference>
<feature type="region of interest" description="Disordered" evidence="8">
    <location>
        <begin position="1"/>
        <end position="22"/>
    </location>
</feature>
<comment type="caution">
    <text evidence="9">The sequence shown here is derived from an EMBL/GenBank/DDBJ whole genome shotgun (WGS) entry which is preliminary data.</text>
</comment>
<evidence type="ECO:0000256" key="6">
    <source>
        <dbReference type="ARBA" id="ARBA00035197"/>
    </source>
</evidence>
<evidence type="ECO:0000313" key="10">
    <source>
        <dbReference type="Proteomes" id="UP000503640"/>
    </source>
</evidence>
<dbReference type="AlphaFoldDB" id="A0A7I9VPJ4"/>
<evidence type="ECO:0000256" key="7">
    <source>
        <dbReference type="HAMAP-Rule" id="MF_01337"/>
    </source>
</evidence>
<dbReference type="CDD" id="cd00432">
    <property type="entry name" value="Ribosomal_L18_L5e"/>
    <property type="match status" value="1"/>
</dbReference>
<dbReference type="Pfam" id="PF00861">
    <property type="entry name" value="Ribosomal_L18p"/>
    <property type="match status" value="1"/>
</dbReference>
<keyword evidence="3 7" id="KW-0694">RNA-binding</keyword>
<keyword evidence="4 7" id="KW-0689">Ribosomal protein</keyword>
<evidence type="ECO:0000256" key="5">
    <source>
        <dbReference type="ARBA" id="ARBA00023274"/>
    </source>
</evidence>
<proteinExistence type="inferred from homology"/>
<dbReference type="HAMAP" id="MF_01337_B">
    <property type="entry name" value="Ribosomal_uL18_B"/>
    <property type="match status" value="1"/>
</dbReference>
<protein>
    <recommendedName>
        <fullName evidence="6 7">Large ribosomal subunit protein uL18</fullName>
    </recommendedName>
</protein>
<dbReference type="PANTHER" id="PTHR12899:SF3">
    <property type="entry name" value="LARGE RIBOSOMAL SUBUNIT PROTEIN UL18M"/>
    <property type="match status" value="1"/>
</dbReference>
<sequence length="119" mass="12873">MAKHTTAREKRKARIRKKLSGTTERPRLTVYKSLKHMYAQIVDDTTGATLAAVSTGSKALKGEVKEDDKTAAAKKVGTAIAEAAKAKGIQRVVFDRNGFDYHGRIAAVAQAAREAGLEF</sequence>
<reference evidence="10" key="1">
    <citation type="journal article" date="2020" name="Appl. Environ. Microbiol.">
        <title>Diazotrophic Anaeromyxobacter Isolates from Soils.</title>
        <authorList>
            <person name="Masuda Y."/>
            <person name="Yamanaka H."/>
            <person name="Xu Z.X."/>
            <person name="Shiratori Y."/>
            <person name="Aono T."/>
            <person name="Amachi S."/>
            <person name="Senoo K."/>
            <person name="Itoh H."/>
        </authorList>
    </citation>
    <scope>NUCLEOTIDE SEQUENCE [LARGE SCALE GENOMIC DNA]</scope>
    <source>
        <strain evidence="10">R267</strain>
    </source>
</reference>
<dbReference type="PANTHER" id="PTHR12899">
    <property type="entry name" value="39S RIBOSOMAL PROTEIN L18, MITOCHONDRIAL"/>
    <property type="match status" value="1"/>
</dbReference>